<dbReference type="SUPFAM" id="SSF56784">
    <property type="entry name" value="HAD-like"/>
    <property type="match status" value="1"/>
</dbReference>
<protein>
    <recommendedName>
        <fullName evidence="8">P-type Zn(2+) transporter</fullName>
        <ecNumber evidence="8">7.2.2.12</ecNumber>
    </recommendedName>
</protein>
<evidence type="ECO:0000256" key="8">
    <source>
        <dbReference type="ARBA" id="ARBA00039097"/>
    </source>
</evidence>
<evidence type="ECO:0000256" key="6">
    <source>
        <dbReference type="ARBA" id="ARBA00022989"/>
    </source>
</evidence>
<dbReference type="SFLD" id="SFLDF00027">
    <property type="entry name" value="p-type_atpase"/>
    <property type="match status" value="1"/>
</dbReference>
<keyword evidence="4 10" id="KW-0479">Metal-binding</keyword>
<dbReference type="InterPro" id="IPR023214">
    <property type="entry name" value="HAD_sf"/>
</dbReference>
<dbReference type="AlphaFoldDB" id="E1QIS9"/>
<keyword evidence="7 10" id="KW-0472">Membrane</keyword>
<evidence type="ECO:0000256" key="1">
    <source>
        <dbReference type="ARBA" id="ARBA00004370"/>
    </source>
</evidence>
<feature type="domain" description="P-type ATPase A" evidence="11">
    <location>
        <begin position="129"/>
        <end position="228"/>
    </location>
</feature>
<dbReference type="SFLD" id="SFLDS00003">
    <property type="entry name" value="Haloacid_Dehalogenase"/>
    <property type="match status" value="1"/>
</dbReference>
<keyword evidence="13" id="KW-1185">Reference proteome</keyword>
<dbReference type="InterPro" id="IPR044492">
    <property type="entry name" value="P_typ_ATPase_HD_dom"/>
</dbReference>
<dbReference type="STRING" id="644282.Deba_1134"/>
<evidence type="ECO:0000256" key="10">
    <source>
        <dbReference type="RuleBase" id="RU362081"/>
    </source>
</evidence>
<keyword evidence="10" id="KW-1003">Cell membrane</keyword>
<dbReference type="PANTHER" id="PTHR48085">
    <property type="entry name" value="CADMIUM/ZINC-TRANSPORTING ATPASE HMA2-RELATED"/>
    <property type="match status" value="1"/>
</dbReference>
<dbReference type="PRINTS" id="PR00119">
    <property type="entry name" value="CATATPASE"/>
</dbReference>
<feature type="transmembrane region" description="Helical" evidence="10">
    <location>
        <begin position="606"/>
        <end position="626"/>
    </location>
</feature>
<dbReference type="Gene3D" id="2.70.150.10">
    <property type="entry name" value="Calcium-transporting ATPase, cytoplasmic transduction domain A"/>
    <property type="match status" value="1"/>
</dbReference>
<evidence type="ECO:0000256" key="9">
    <source>
        <dbReference type="ARBA" id="ARBA00047308"/>
    </source>
</evidence>
<keyword evidence="5" id="KW-1278">Translocase</keyword>
<dbReference type="PANTHER" id="PTHR48085:SF5">
    <property type="entry name" value="CADMIUM_ZINC-TRANSPORTING ATPASE HMA4-RELATED"/>
    <property type="match status" value="1"/>
</dbReference>
<dbReference type="Pfam" id="PF00702">
    <property type="entry name" value="Hydrolase"/>
    <property type="match status" value="1"/>
</dbReference>
<comment type="similarity">
    <text evidence="2 10">Belongs to the cation transport ATPase (P-type) (TC 3.A.3) family. Type IB subfamily.</text>
</comment>
<evidence type="ECO:0000256" key="7">
    <source>
        <dbReference type="ARBA" id="ARBA00023136"/>
    </source>
</evidence>
<dbReference type="GO" id="GO:0016463">
    <property type="term" value="F:P-type zinc transporter activity"/>
    <property type="evidence" value="ECO:0007669"/>
    <property type="project" value="UniProtKB-EC"/>
</dbReference>
<dbReference type="NCBIfam" id="TIGR01511">
    <property type="entry name" value="ATPase-IB1_Cu"/>
    <property type="match status" value="1"/>
</dbReference>
<dbReference type="PROSITE" id="PS01229">
    <property type="entry name" value="COF_2"/>
    <property type="match status" value="1"/>
</dbReference>
<dbReference type="eggNOG" id="COG2217">
    <property type="taxonomic scope" value="Bacteria"/>
</dbReference>
<keyword evidence="3 10" id="KW-0812">Transmembrane</keyword>
<evidence type="ECO:0000256" key="5">
    <source>
        <dbReference type="ARBA" id="ARBA00022967"/>
    </source>
</evidence>
<dbReference type="Gene3D" id="3.40.50.1000">
    <property type="entry name" value="HAD superfamily/HAD-like"/>
    <property type="match status" value="1"/>
</dbReference>
<keyword evidence="6 10" id="KW-1133">Transmembrane helix</keyword>
<dbReference type="HOGENOM" id="CLU_001771_6_4_7"/>
<dbReference type="FunFam" id="2.70.150.10:FF:000002">
    <property type="entry name" value="Copper-transporting ATPase 1, putative"/>
    <property type="match status" value="1"/>
</dbReference>
<sequence>MIGRYANLGAYRQLVGSGEFLRALGGGALALAGFVVGQHPGPWARWTALGLIGASIAVNGAPIIWGALQGLWERRVNVDELVSLAIVACLIQGEYLSAAVVSCVMVLGSLIEQATGDSARKAIQSLLDLSPHTALVWADGQFQARPVERVAVGDRLLLRPGDRLAVDAVVKKGASAVDESSMTGEPIPRDKAPGDAVFAGTLNLNGVLEVEATRVGQDSTLGRVIKLVSQAEAHKPKAVRLIDRYSRWFTPLILACAGAAWAITGEANRAVTVLIVGCPCALILAAPTAIVATIGRAAKAGVLVKGGQYLEAVATADVVLFDKTGTLTEGKPRVREVIPAAGVDRLEVLRLAACVEQDSSHPLARAVLKAAQYAKIVIDRAEQTCAKIGAGVCGLVQGNLVEVGGACLAGAGAGAPAELSAKLLEIKEQGATPLYVYQDHRPVGLISVADRVRPAAKGAVEELKALGVGQVGLLSGDHQRSADMVAEAVGLSRAWAEMLPEDKLGVIAQMQAQGRRVIFVGDGVNDAPALAAADVGVAMGAAGADVALETADVALMNDDVAKLPFLMRLSRRMIRIIKWNIAFGLAFNAAAVLASAGGYLSPVLGALAHNVGSVLVVLCSASLAFYERPRAMAR</sequence>
<dbReference type="KEGG" id="dbr:Deba_1134"/>
<dbReference type="Pfam" id="PF00122">
    <property type="entry name" value="E1-E2_ATPase"/>
    <property type="match status" value="1"/>
</dbReference>
<feature type="transmembrane region" description="Helical" evidence="10">
    <location>
        <begin position="245"/>
        <end position="264"/>
    </location>
</feature>
<feature type="transmembrane region" description="Helical" evidence="10">
    <location>
        <begin position="270"/>
        <end position="295"/>
    </location>
</feature>
<dbReference type="GO" id="GO:0016887">
    <property type="term" value="F:ATP hydrolysis activity"/>
    <property type="evidence" value="ECO:0007669"/>
    <property type="project" value="InterPro"/>
</dbReference>
<dbReference type="InterPro" id="IPR023299">
    <property type="entry name" value="ATPase_P-typ_cyto_dom_N"/>
</dbReference>
<gene>
    <name evidence="12" type="ordered locus">Deba_1134</name>
</gene>
<dbReference type="PRINTS" id="PR00941">
    <property type="entry name" value="CDATPASE"/>
</dbReference>
<dbReference type="InterPro" id="IPR036412">
    <property type="entry name" value="HAD-like_sf"/>
</dbReference>
<dbReference type="Gene3D" id="3.40.1110.10">
    <property type="entry name" value="Calcium-transporting ATPase, cytoplasmic domain N"/>
    <property type="match status" value="1"/>
</dbReference>
<dbReference type="EC" id="7.2.2.12" evidence="8"/>
<dbReference type="NCBIfam" id="TIGR01494">
    <property type="entry name" value="ATPase_P-type"/>
    <property type="match status" value="1"/>
</dbReference>
<keyword evidence="10" id="KW-0067">ATP-binding</keyword>
<dbReference type="SFLD" id="SFLDG00002">
    <property type="entry name" value="C1.7:_P-type_atpase_like"/>
    <property type="match status" value="1"/>
</dbReference>
<dbReference type="GO" id="GO:0046872">
    <property type="term" value="F:metal ion binding"/>
    <property type="evidence" value="ECO:0007669"/>
    <property type="project" value="UniProtKB-KW"/>
</dbReference>
<dbReference type="RefSeq" id="WP_013257956.1">
    <property type="nucleotide sequence ID" value="NC_014365.1"/>
</dbReference>
<dbReference type="GO" id="GO:0005886">
    <property type="term" value="C:plasma membrane"/>
    <property type="evidence" value="ECO:0007669"/>
    <property type="project" value="UniProtKB-SubCell"/>
</dbReference>
<dbReference type="InterPro" id="IPR051014">
    <property type="entry name" value="Cation_Transport_ATPase_IB"/>
</dbReference>
<dbReference type="InterPro" id="IPR027256">
    <property type="entry name" value="P-typ_ATPase_IB"/>
</dbReference>
<dbReference type="SUPFAM" id="SSF81653">
    <property type="entry name" value="Calcium ATPase, transduction domain A"/>
    <property type="match status" value="1"/>
</dbReference>
<feature type="transmembrane region" description="Helical" evidence="10">
    <location>
        <begin position="49"/>
        <end position="72"/>
    </location>
</feature>
<dbReference type="CDD" id="cd02079">
    <property type="entry name" value="P-type_ATPase_HM"/>
    <property type="match status" value="1"/>
</dbReference>
<evidence type="ECO:0000313" key="13">
    <source>
        <dbReference type="Proteomes" id="UP000009047"/>
    </source>
</evidence>
<name>E1QIS9_DESB2</name>
<accession>E1QIS9</accession>
<dbReference type="OrthoDB" id="5496529at2"/>
<evidence type="ECO:0000256" key="3">
    <source>
        <dbReference type="ARBA" id="ARBA00022692"/>
    </source>
</evidence>
<evidence type="ECO:0000259" key="11">
    <source>
        <dbReference type="Pfam" id="PF00122"/>
    </source>
</evidence>
<dbReference type="InterPro" id="IPR023298">
    <property type="entry name" value="ATPase_P-typ_TM_dom_sf"/>
</dbReference>
<reference evidence="12 13" key="1">
    <citation type="journal article" date="2010" name="Stand. Genomic Sci.">
        <title>Complete genome sequence of Desulfarculus baarsii type strain (2st14).</title>
        <authorList>
            <person name="Sun H."/>
            <person name="Spring S."/>
            <person name="Lapidus A."/>
            <person name="Davenport K."/>
            <person name="Del Rio T.G."/>
            <person name="Tice H."/>
            <person name="Nolan M."/>
            <person name="Copeland A."/>
            <person name="Cheng J.F."/>
            <person name="Lucas S."/>
            <person name="Tapia R."/>
            <person name="Goodwin L."/>
            <person name="Pitluck S."/>
            <person name="Ivanova N."/>
            <person name="Pagani I."/>
            <person name="Mavromatis K."/>
            <person name="Ovchinnikova G."/>
            <person name="Pati A."/>
            <person name="Chen A."/>
            <person name="Palaniappan K."/>
            <person name="Hauser L."/>
            <person name="Chang Y.J."/>
            <person name="Jeffries C.D."/>
            <person name="Detter J.C."/>
            <person name="Han C."/>
            <person name="Rohde M."/>
            <person name="Brambilla E."/>
            <person name="Goker M."/>
            <person name="Woyke T."/>
            <person name="Bristow J."/>
            <person name="Eisen J.A."/>
            <person name="Markowitz V."/>
            <person name="Hugenholtz P."/>
            <person name="Kyrpides N.C."/>
            <person name="Klenk H.P."/>
            <person name="Land M."/>
        </authorList>
    </citation>
    <scope>NUCLEOTIDE SEQUENCE [LARGE SCALE GENOMIC DNA]</scope>
    <source>
        <strain evidence="13">ATCC 33931 / DSM 2075 / LMG 7858 / VKM B-1802 / 2st14</strain>
    </source>
</reference>
<dbReference type="NCBIfam" id="TIGR01525">
    <property type="entry name" value="ATPase-IB_hvy"/>
    <property type="match status" value="1"/>
</dbReference>
<evidence type="ECO:0000256" key="2">
    <source>
        <dbReference type="ARBA" id="ARBA00006024"/>
    </source>
</evidence>
<comment type="subcellular location">
    <subcellularLocation>
        <location evidence="10">Cell membrane</location>
    </subcellularLocation>
    <subcellularLocation>
        <location evidence="1">Membrane</location>
    </subcellularLocation>
</comment>
<dbReference type="InterPro" id="IPR059000">
    <property type="entry name" value="ATPase_P-type_domA"/>
</dbReference>
<dbReference type="InterPro" id="IPR001757">
    <property type="entry name" value="P_typ_ATPase"/>
</dbReference>
<dbReference type="Proteomes" id="UP000009047">
    <property type="component" value="Chromosome"/>
</dbReference>
<dbReference type="InterPro" id="IPR018303">
    <property type="entry name" value="ATPase_P-typ_P_site"/>
</dbReference>
<dbReference type="PROSITE" id="PS00154">
    <property type="entry name" value="ATPASE_E1_E2"/>
    <property type="match status" value="1"/>
</dbReference>
<dbReference type="EMBL" id="CP002085">
    <property type="protein sequence ID" value="ADK84502.1"/>
    <property type="molecule type" value="Genomic_DNA"/>
</dbReference>
<keyword evidence="10" id="KW-0547">Nucleotide-binding</keyword>
<evidence type="ECO:0000256" key="4">
    <source>
        <dbReference type="ARBA" id="ARBA00022723"/>
    </source>
</evidence>
<dbReference type="GO" id="GO:0005524">
    <property type="term" value="F:ATP binding"/>
    <property type="evidence" value="ECO:0007669"/>
    <property type="project" value="UniProtKB-UniRule"/>
</dbReference>
<feature type="transmembrane region" description="Helical" evidence="10">
    <location>
        <begin position="576"/>
        <end position="600"/>
    </location>
</feature>
<organism evidence="12 13">
    <name type="scientific">Desulfarculus baarsii (strain ATCC 33931 / DSM 2075 / LMG 7858 / VKM B-1802 / 2st14)</name>
    <dbReference type="NCBI Taxonomy" id="644282"/>
    <lineage>
        <taxon>Bacteria</taxon>
        <taxon>Pseudomonadati</taxon>
        <taxon>Thermodesulfobacteriota</taxon>
        <taxon>Desulfarculia</taxon>
        <taxon>Desulfarculales</taxon>
        <taxon>Desulfarculaceae</taxon>
        <taxon>Desulfarculus</taxon>
    </lineage>
</organism>
<dbReference type="SUPFAM" id="SSF81665">
    <property type="entry name" value="Calcium ATPase, transmembrane domain M"/>
    <property type="match status" value="1"/>
</dbReference>
<feature type="transmembrane region" description="Helical" evidence="10">
    <location>
        <begin position="20"/>
        <end position="37"/>
    </location>
</feature>
<dbReference type="InterPro" id="IPR008250">
    <property type="entry name" value="ATPase_P-typ_transduc_dom_A_sf"/>
</dbReference>
<comment type="catalytic activity">
    <reaction evidence="9">
        <text>Zn(2+)(in) + ATP + H2O = Zn(2+)(out) + ADP + phosphate + H(+)</text>
        <dbReference type="Rhea" id="RHEA:20621"/>
        <dbReference type="ChEBI" id="CHEBI:15377"/>
        <dbReference type="ChEBI" id="CHEBI:15378"/>
        <dbReference type="ChEBI" id="CHEBI:29105"/>
        <dbReference type="ChEBI" id="CHEBI:30616"/>
        <dbReference type="ChEBI" id="CHEBI:43474"/>
        <dbReference type="ChEBI" id="CHEBI:456216"/>
        <dbReference type="EC" id="7.2.2.12"/>
    </reaction>
</comment>
<proteinExistence type="inferred from homology"/>
<evidence type="ECO:0000313" key="12">
    <source>
        <dbReference type="EMBL" id="ADK84502.1"/>
    </source>
</evidence>